<gene>
    <name evidence="2" type="ORF">OO013_08660</name>
</gene>
<evidence type="ECO:0000259" key="1">
    <source>
        <dbReference type="Pfam" id="PF13590"/>
    </source>
</evidence>
<evidence type="ECO:0000313" key="3">
    <source>
        <dbReference type="Proteomes" id="UP001209885"/>
    </source>
</evidence>
<organism evidence="2 3">
    <name type="scientific">Mangrovivirga halotolerans</name>
    <dbReference type="NCBI Taxonomy" id="2993936"/>
    <lineage>
        <taxon>Bacteria</taxon>
        <taxon>Pseudomonadati</taxon>
        <taxon>Bacteroidota</taxon>
        <taxon>Cytophagia</taxon>
        <taxon>Cytophagales</taxon>
        <taxon>Mangrovivirgaceae</taxon>
        <taxon>Mangrovivirga</taxon>
    </lineage>
</organism>
<keyword evidence="3" id="KW-1185">Reference proteome</keyword>
<dbReference type="Gene3D" id="3.30.160.670">
    <property type="match status" value="1"/>
</dbReference>
<feature type="domain" description="DUF4136" evidence="1">
    <location>
        <begin position="39"/>
        <end position="211"/>
    </location>
</feature>
<evidence type="ECO:0000313" key="2">
    <source>
        <dbReference type="EMBL" id="MCX2743935.1"/>
    </source>
</evidence>
<accession>A0ABT3RRY7</accession>
<dbReference type="Proteomes" id="UP001209885">
    <property type="component" value="Unassembled WGS sequence"/>
</dbReference>
<dbReference type="RefSeq" id="WP_266056404.1">
    <property type="nucleotide sequence ID" value="NZ_JAPFQN010000005.1"/>
</dbReference>
<comment type="caution">
    <text evidence="2">The sequence shown here is derived from an EMBL/GenBank/DDBJ whole genome shotgun (WGS) entry which is preliminary data.</text>
</comment>
<protein>
    <submittedName>
        <fullName evidence="2">DUF4136 domain-containing protein</fullName>
    </submittedName>
</protein>
<sequence>MRKYIFKTIYFSIILMLTISFISCQPGGAEYVSDLDVVLTDYDDQFDFNSVNTYAIPDEIVEIESNDPGNGDQPDFLDPVFAEPILNKINENMQNNGWQRVDEDQNPDVVVFPSYTTTTNLFYYYDWWYWDWWYPGYGPGWGWWYPYPPVVTGYTTGSVLIQMTDANNTILNDQIPVLWTMIVNGLLQGSNASIIQRINTSIDQGFEQSPYLNN</sequence>
<name>A0ABT3RRY7_9BACT</name>
<dbReference type="InterPro" id="IPR025411">
    <property type="entry name" value="DUF4136"/>
</dbReference>
<reference evidence="2 3" key="1">
    <citation type="submission" date="2022-11" db="EMBL/GenBank/DDBJ databases">
        <title>The characterization of three novel Bacteroidetes species and genomic analysis of their roles in tidal elemental geochemical cycles.</title>
        <authorList>
            <person name="Ma K."/>
        </authorList>
    </citation>
    <scope>NUCLEOTIDE SEQUENCE [LARGE SCALE GENOMIC DNA]</scope>
    <source>
        <strain evidence="2 3">M17</strain>
    </source>
</reference>
<dbReference type="EMBL" id="JAPFQN010000005">
    <property type="protein sequence ID" value="MCX2743935.1"/>
    <property type="molecule type" value="Genomic_DNA"/>
</dbReference>
<dbReference type="PROSITE" id="PS51257">
    <property type="entry name" value="PROKAR_LIPOPROTEIN"/>
    <property type="match status" value="1"/>
</dbReference>
<proteinExistence type="predicted"/>
<dbReference type="Pfam" id="PF13590">
    <property type="entry name" value="DUF4136"/>
    <property type="match status" value="1"/>
</dbReference>